<evidence type="ECO:0000256" key="1">
    <source>
        <dbReference type="SAM" id="SignalP"/>
    </source>
</evidence>
<sequence>MARFASVIPVYLLAVVLFQIQIAHGASFGLSLFAKRPSQEWEPEILQDTRHISQKQHLSESLNSSDPSSFFCDPFTFTDAASVKDLPELKRELFSQAFKL</sequence>
<dbReference type="EMBL" id="MH591101">
    <property type="protein sequence ID" value="AYC64682.1"/>
    <property type="molecule type" value="Genomic_DNA"/>
</dbReference>
<name>A0A386AZ14_9CHLO</name>
<feature type="signal peptide" evidence="1">
    <location>
        <begin position="1"/>
        <end position="25"/>
    </location>
</feature>
<proteinExistence type="predicted"/>
<dbReference type="AlphaFoldDB" id="A0A386AZ14"/>
<protein>
    <submittedName>
        <fullName evidence="2">Uncharacterized protein</fullName>
    </submittedName>
</protein>
<reference evidence="2" key="1">
    <citation type="submission" date="2018-07" db="EMBL/GenBank/DDBJ databases">
        <authorList>
            <person name="Quirk P.G."/>
            <person name="Krulwich T.A."/>
        </authorList>
    </citation>
    <scope>NUCLEOTIDE SEQUENCE</scope>
</reference>
<gene>
    <name evidence="2" type="primary">orf100</name>
</gene>
<keyword evidence="1" id="KW-0732">Signal</keyword>
<reference evidence="2" key="2">
    <citation type="journal article" date="2019" name="Mol. Phylogenet. Evol.">
        <title>Reassessment of the classification of bryopsidales (chlorophyta) based on chloroplast phylogenomic analyses.</title>
        <authorList>
            <person name="Cremen M.C."/>
            <person name="Leliaert F."/>
            <person name="West J."/>
            <person name="Lam D.W."/>
            <person name="Shimada S."/>
            <person name="Lopez-Bautista J.M."/>
            <person name="Verbruggen H."/>
        </authorList>
    </citation>
    <scope>NUCLEOTIDE SEQUENCE</scope>
</reference>
<keyword evidence="2" id="KW-0150">Chloroplast</keyword>
<evidence type="ECO:0000313" key="2">
    <source>
        <dbReference type="EMBL" id="AYC64682.1"/>
    </source>
</evidence>
<geneLocation type="chloroplast" evidence="2"/>
<organism evidence="2">
    <name type="scientific">Halimeda minima</name>
    <dbReference type="NCBI Taxonomy" id="170427"/>
    <lineage>
        <taxon>Eukaryota</taxon>
        <taxon>Viridiplantae</taxon>
        <taxon>Chlorophyta</taxon>
        <taxon>core chlorophytes</taxon>
        <taxon>Ulvophyceae</taxon>
        <taxon>TCBD clade</taxon>
        <taxon>Bryopsidales</taxon>
        <taxon>Halimedineae</taxon>
        <taxon>Halimedaceae</taxon>
        <taxon>Halimedeae</taxon>
        <taxon>Halimeda</taxon>
    </lineage>
</organism>
<keyword evidence="2" id="KW-0934">Plastid</keyword>
<feature type="chain" id="PRO_5017346753" evidence="1">
    <location>
        <begin position="26"/>
        <end position="100"/>
    </location>
</feature>
<accession>A0A386AZ14</accession>